<keyword evidence="3" id="KW-1185">Reference proteome</keyword>
<gene>
    <name evidence="2" type="ORF">ACFQND_19915</name>
</gene>
<dbReference type="InterPro" id="IPR001753">
    <property type="entry name" value="Enoyl-CoA_hydra/iso"/>
</dbReference>
<dbReference type="PANTHER" id="PTHR43459">
    <property type="entry name" value="ENOYL-COA HYDRATASE"/>
    <property type="match status" value="1"/>
</dbReference>
<dbReference type="SUPFAM" id="SSF52096">
    <property type="entry name" value="ClpP/crotonase"/>
    <property type="match status" value="1"/>
</dbReference>
<dbReference type="InterPro" id="IPR014748">
    <property type="entry name" value="Enoyl-CoA_hydra_C"/>
</dbReference>
<dbReference type="EMBL" id="JBHSRS010000083">
    <property type="protein sequence ID" value="MFC6283501.1"/>
    <property type="molecule type" value="Genomic_DNA"/>
</dbReference>
<name>A0ABW1U0U3_9BURK</name>
<evidence type="ECO:0000313" key="2">
    <source>
        <dbReference type="EMBL" id="MFC6283501.1"/>
    </source>
</evidence>
<dbReference type="Proteomes" id="UP001596270">
    <property type="component" value="Unassembled WGS sequence"/>
</dbReference>
<dbReference type="Pfam" id="PF00378">
    <property type="entry name" value="ECH_1"/>
    <property type="match status" value="1"/>
</dbReference>
<proteinExistence type="inferred from homology"/>
<dbReference type="Gene3D" id="1.10.12.10">
    <property type="entry name" value="Lyase 2-enoyl-coa Hydratase, Chain A, domain 2"/>
    <property type="match status" value="1"/>
</dbReference>
<dbReference type="RefSeq" id="WP_371438127.1">
    <property type="nucleotide sequence ID" value="NZ_JBHSRS010000083.1"/>
</dbReference>
<comment type="similarity">
    <text evidence="1">Belongs to the enoyl-CoA hydratase/isomerase family.</text>
</comment>
<accession>A0ABW1U0U3</accession>
<dbReference type="Gene3D" id="3.90.226.10">
    <property type="entry name" value="2-enoyl-CoA Hydratase, Chain A, domain 1"/>
    <property type="match status" value="1"/>
</dbReference>
<dbReference type="PANTHER" id="PTHR43459:SF1">
    <property type="entry name" value="EG:BACN32G11.4 PROTEIN"/>
    <property type="match status" value="1"/>
</dbReference>
<comment type="caution">
    <text evidence="2">The sequence shown here is derived from an EMBL/GenBank/DDBJ whole genome shotgun (WGS) entry which is preliminary data.</text>
</comment>
<organism evidence="2 3">
    <name type="scientific">Polaromonas aquatica</name>
    <dbReference type="NCBI Taxonomy" id="332657"/>
    <lineage>
        <taxon>Bacteria</taxon>
        <taxon>Pseudomonadati</taxon>
        <taxon>Pseudomonadota</taxon>
        <taxon>Betaproteobacteria</taxon>
        <taxon>Burkholderiales</taxon>
        <taxon>Comamonadaceae</taxon>
        <taxon>Polaromonas</taxon>
    </lineage>
</organism>
<dbReference type="InterPro" id="IPR029045">
    <property type="entry name" value="ClpP/crotonase-like_dom_sf"/>
</dbReference>
<protein>
    <submittedName>
        <fullName evidence="2">Enoyl-CoA hydratase/isomerase family protein</fullName>
    </submittedName>
</protein>
<dbReference type="CDD" id="cd06558">
    <property type="entry name" value="crotonase-like"/>
    <property type="match status" value="1"/>
</dbReference>
<evidence type="ECO:0000256" key="1">
    <source>
        <dbReference type="ARBA" id="ARBA00005254"/>
    </source>
</evidence>
<reference evidence="3" key="1">
    <citation type="journal article" date="2019" name="Int. J. Syst. Evol. Microbiol.">
        <title>The Global Catalogue of Microorganisms (GCM) 10K type strain sequencing project: providing services to taxonomists for standard genome sequencing and annotation.</title>
        <authorList>
            <consortium name="The Broad Institute Genomics Platform"/>
            <consortium name="The Broad Institute Genome Sequencing Center for Infectious Disease"/>
            <person name="Wu L."/>
            <person name="Ma J."/>
        </authorList>
    </citation>
    <scope>NUCLEOTIDE SEQUENCE [LARGE SCALE GENOMIC DNA]</scope>
    <source>
        <strain evidence="3">CCUG 39402</strain>
    </source>
</reference>
<sequence length="263" mass="28039">MSALSCMRVEMQQGLAIISLCQPARGNPFDGKFTRDFKQVVLDLWDKPALRGVLLRADGENFSFGGDLKALYPQRDGLGSLVRNWTSDLHMGLQRLWELPVPVVVAVQGWAMGGAAALLAGCDMVLAGESTRIGSAFSRIGFSCDSGSSVTFTSRMGAARARRFVLLGEVLDSQAALQAGLVDRVVPDVELQAQALVLAQELAGGPTVAYGEIKRLFLRAGALQFAAQLEDEALTLARVAGSADAQEGVAAQAERRKPVFRGC</sequence>
<evidence type="ECO:0000313" key="3">
    <source>
        <dbReference type="Proteomes" id="UP001596270"/>
    </source>
</evidence>